<dbReference type="SUPFAM" id="SSF55856">
    <property type="entry name" value="Cytochrome b5-like heme/steroid binding domain"/>
    <property type="match status" value="1"/>
</dbReference>
<dbReference type="Gene3D" id="3.40.50.80">
    <property type="entry name" value="Nucleotide-binding domain of ferredoxin-NADP reductase (FNR) module"/>
    <property type="match status" value="1"/>
</dbReference>
<dbReference type="InterPro" id="IPR051872">
    <property type="entry name" value="Cytochrome_b5/Flavoprotein_Rdt"/>
</dbReference>
<gene>
    <name evidence="10" type="ORF">PSYICH_LOCUS1484</name>
</gene>
<dbReference type="PANTHER" id="PTHR46237">
    <property type="entry name" value="CYTOCHROME B5 REDUCTASE 4 FAMILY MEMBER"/>
    <property type="match status" value="1"/>
</dbReference>
<dbReference type="CDD" id="cd06183">
    <property type="entry name" value="cyt_b5_reduct_like"/>
    <property type="match status" value="1"/>
</dbReference>
<dbReference type="Gene3D" id="2.40.30.10">
    <property type="entry name" value="Translation factors"/>
    <property type="match status" value="1"/>
</dbReference>
<evidence type="ECO:0000256" key="5">
    <source>
        <dbReference type="ARBA" id="ARBA00023004"/>
    </source>
</evidence>
<feature type="domain" description="FAD-binding FR-type" evidence="9">
    <location>
        <begin position="349"/>
        <end position="460"/>
    </location>
</feature>
<dbReference type="PROSITE" id="PS51384">
    <property type="entry name" value="FAD_FR"/>
    <property type="match status" value="1"/>
</dbReference>
<dbReference type="Pfam" id="PF00970">
    <property type="entry name" value="FAD_binding_6"/>
    <property type="match status" value="1"/>
</dbReference>
<evidence type="ECO:0000256" key="2">
    <source>
        <dbReference type="ARBA" id="ARBA00022617"/>
    </source>
</evidence>
<dbReference type="InterPro" id="IPR017927">
    <property type="entry name" value="FAD-bd_FR_type"/>
</dbReference>
<comment type="similarity">
    <text evidence="1">Belongs to the flavoprotein pyridine nucleotide cytochrome reductase family.</text>
</comment>
<dbReference type="Pfam" id="PF00173">
    <property type="entry name" value="Cyt-b5"/>
    <property type="match status" value="1"/>
</dbReference>
<dbReference type="Proteomes" id="UP001153636">
    <property type="component" value="Chromosome 10"/>
</dbReference>
<dbReference type="OrthoDB" id="432299at2759"/>
<dbReference type="GO" id="GO:0046872">
    <property type="term" value="F:metal ion binding"/>
    <property type="evidence" value="ECO:0007669"/>
    <property type="project" value="UniProtKB-KW"/>
</dbReference>
<evidence type="ECO:0000256" key="7">
    <source>
        <dbReference type="SAM" id="Phobius"/>
    </source>
</evidence>
<dbReference type="InterPro" id="IPR036400">
    <property type="entry name" value="Cyt_B5-like_heme/steroid_sf"/>
</dbReference>
<evidence type="ECO:0000256" key="1">
    <source>
        <dbReference type="ARBA" id="ARBA00006105"/>
    </source>
</evidence>
<dbReference type="AlphaFoldDB" id="A0A9P0CAM1"/>
<protein>
    <recommendedName>
        <fullName evidence="12">Cytochrome-b5 reductase</fullName>
    </recommendedName>
</protein>
<keyword evidence="5" id="KW-0408">Iron</keyword>
<dbReference type="Gene3D" id="3.10.120.10">
    <property type="entry name" value="Cytochrome b5-like heme/steroid binding domain"/>
    <property type="match status" value="1"/>
</dbReference>
<sequence>MEPIKSPNKKKGGLGSLLNEKVIRPPTFVSPILEQVGKLAASVASVGELSSKGSATGNPRNKCALQPGHSLMDWIRLGASGKDLTGLGSQAGHLFVTKKELAKHNKIDDIWLSIRGRVYNVTEYIPFHPGGPEELMRAAGIDATSLFDQVHPWVNYEQILQKCLVGKLVSVEPNVNTEKLFFGSPTDTKITTAEELVEKSSYTKSTENLEPYPKIDTNKNQDTENKNIDETAVQDSKEEKEDIPISLPRFDWIQKLDYITSIFYTGPFSNPFIEIYPPNHEKEIIVSITSGRKIYRNELVFNEDIQWPCSVKMIWETGKLELVFKKTASKVWENYGKLTQSSIDAPSNTVKLDFSLKRKQQVNHNIYLLGLERRDECKMVVPIGRHVRLFVNVDGLEQSRSYTPVPSSLFDTVLLNDYAPDEICLMIKRYETGAVSSTVTSREPEELVWLSKPLGDFDLKRIEKREAFLLLAAGTGITPMLSLLLFLLERRVKKCQFARLLFFNRTSEDIPFKNQFDLLENGDSRLKIDHILSEPEPDWKGLSGHVNKDMIHSAIQEHIKDTGYTIRDIFVFVCGPNQFLNLSLDELNSIDVSNDQIHVFSG</sequence>
<dbReference type="InterPro" id="IPR017938">
    <property type="entry name" value="Riboflavin_synthase-like_b-brl"/>
</dbReference>
<evidence type="ECO:0000256" key="3">
    <source>
        <dbReference type="ARBA" id="ARBA00022723"/>
    </source>
</evidence>
<dbReference type="InterPro" id="IPR008333">
    <property type="entry name" value="Cbr1-like_FAD-bd_dom"/>
</dbReference>
<evidence type="ECO:0000256" key="4">
    <source>
        <dbReference type="ARBA" id="ARBA00023002"/>
    </source>
</evidence>
<feature type="compositionally biased region" description="Basic and acidic residues" evidence="6">
    <location>
        <begin position="216"/>
        <end position="226"/>
    </location>
</feature>
<keyword evidence="3" id="KW-0479">Metal-binding</keyword>
<feature type="region of interest" description="Disordered" evidence="6">
    <location>
        <begin position="201"/>
        <end position="226"/>
    </location>
</feature>
<keyword evidence="7" id="KW-1133">Transmembrane helix</keyword>
<proteinExistence type="inferred from homology"/>
<dbReference type="InterPro" id="IPR018506">
    <property type="entry name" value="Cyt_B5_heme-BS"/>
</dbReference>
<keyword evidence="7" id="KW-0472">Membrane</keyword>
<organism evidence="10 11">
    <name type="scientific">Psylliodes chrysocephalus</name>
    <dbReference type="NCBI Taxonomy" id="3402493"/>
    <lineage>
        <taxon>Eukaryota</taxon>
        <taxon>Metazoa</taxon>
        <taxon>Ecdysozoa</taxon>
        <taxon>Arthropoda</taxon>
        <taxon>Hexapoda</taxon>
        <taxon>Insecta</taxon>
        <taxon>Pterygota</taxon>
        <taxon>Neoptera</taxon>
        <taxon>Endopterygota</taxon>
        <taxon>Coleoptera</taxon>
        <taxon>Polyphaga</taxon>
        <taxon>Cucujiformia</taxon>
        <taxon>Chrysomeloidea</taxon>
        <taxon>Chrysomelidae</taxon>
        <taxon>Galerucinae</taxon>
        <taxon>Alticini</taxon>
        <taxon>Psylliodes</taxon>
    </lineage>
</organism>
<evidence type="ECO:0000313" key="10">
    <source>
        <dbReference type="EMBL" id="CAH1100062.1"/>
    </source>
</evidence>
<dbReference type="GO" id="GO:0005783">
    <property type="term" value="C:endoplasmic reticulum"/>
    <property type="evidence" value="ECO:0007669"/>
    <property type="project" value="TreeGrafter"/>
</dbReference>
<feature type="domain" description="Cytochrome b5 heme-binding" evidence="8">
    <location>
        <begin position="93"/>
        <end position="169"/>
    </location>
</feature>
<dbReference type="PROSITE" id="PS50255">
    <property type="entry name" value="CYTOCHROME_B5_2"/>
    <property type="match status" value="1"/>
</dbReference>
<dbReference type="GO" id="GO:0006801">
    <property type="term" value="P:superoxide metabolic process"/>
    <property type="evidence" value="ECO:0007669"/>
    <property type="project" value="TreeGrafter"/>
</dbReference>
<evidence type="ECO:0008006" key="12">
    <source>
        <dbReference type="Google" id="ProtNLM"/>
    </source>
</evidence>
<keyword evidence="11" id="KW-1185">Reference proteome</keyword>
<feature type="transmembrane region" description="Helical" evidence="7">
    <location>
        <begin position="467"/>
        <end position="488"/>
    </location>
</feature>
<dbReference type="Pfam" id="PF00175">
    <property type="entry name" value="NAD_binding_1"/>
    <property type="match status" value="1"/>
</dbReference>
<reference evidence="10" key="1">
    <citation type="submission" date="2022-01" db="EMBL/GenBank/DDBJ databases">
        <authorList>
            <person name="King R."/>
        </authorList>
    </citation>
    <scope>NUCLEOTIDE SEQUENCE</scope>
</reference>
<name>A0A9P0CAM1_9CUCU</name>
<evidence type="ECO:0000259" key="8">
    <source>
        <dbReference type="PROSITE" id="PS50255"/>
    </source>
</evidence>
<dbReference type="SUPFAM" id="SSF52343">
    <property type="entry name" value="Ferredoxin reductase-like, C-terminal NADP-linked domain"/>
    <property type="match status" value="1"/>
</dbReference>
<keyword evidence="7" id="KW-0812">Transmembrane</keyword>
<dbReference type="GO" id="GO:0004128">
    <property type="term" value="F:cytochrome-b5 reductase activity, acting on NAD(P)H"/>
    <property type="evidence" value="ECO:0007669"/>
    <property type="project" value="TreeGrafter"/>
</dbReference>
<dbReference type="InterPro" id="IPR039261">
    <property type="entry name" value="FNR_nucleotide-bd"/>
</dbReference>
<dbReference type="InterPro" id="IPR001433">
    <property type="entry name" value="OxRdtase_FAD/NAD-bd"/>
</dbReference>
<dbReference type="SUPFAM" id="SSF63380">
    <property type="entry name" value="Riboflavin synthase domain-like"/>
    <property type="match status" value="1"/>
</dbReference>
<evidence type="ECO:0000313" key="11">
    <source>
        <dbReference type="Proteomes" id="UP001153636"/>
    </source>
</evidence>
<dbReference type="FunFam" id="3.10.120.10:FF:000001">
    <property type="entry name" value="Cytochrome b5 reductase 4"/>
    <property type="match status" value="1"/>
</dbReference>
<keyword evidence="4" id="KW-0560">Oxidoreductase</keyword>
<dbReference type="PROSITE" id="PS00191">
    <property type="entry name" value="CYTOCHROME_B5_1"/>
    <property type="match status" value="1"/>
</dbReference>
<dbReference type="EMBL" id="OV651822">
    <property type="protein sequence ID" value="CAH1100062.1"/>
    <property type="molecule type" value="Genomic_DNA"/>
</dbReference>
<dbReference type="GO" id="GO:0020037">
    <property type="term" value="F:heme binding"/>
    <property type="evidence" value="ECO:0007669"/>
    <property type="project" value="InterPro"/>
</dbReference>
<dbReference type="InterPro" id="IPR001199">
    <property type="entry name" value="Cyt_B5-like_heme/steroid-bd"/>
</dbReference>
<dbReference type="PANTHER" id="PTHR46237:SF1">
    <property type="entry name" value="CYTOCHROME B5 REDUCTASE 4"/>
    <property type="match status" value="1"/>
</dbReference>
<evidence type="ECO:0000256" key="6">
    <source>
        <dbReference type="SAM" id="MobiDB-lite"/>
    </source>
</evidence>
<dbReference type="FunFam" id="3.40.50.80:FF:000021">
    <property type="entry name" value="Cytochrome b5 reductase 4"/>
    <property type="match status" value="1"/>
</dbReference>
<keyword evidence="2" id="KW-0349">Heme</keyword>
<accession>A0A9P0CAM1</accession>
<evidence type="ECO:0000259" key="9">
    <source>
        <dbReference type="PROSITE" id="PS51384"/>
    </source>
</evidence>
<dbReference type="SMART" id="SM01117">
    <property type="entry name" value="Cyt-b5"/>
    <property type="match status" value="1"/>
</dbReference>
<dbReference type="PRINTS" id="PR00406">
    <property type="entry name" value="CYTB5RDTASE"/>
</dbReference>